<dbReference type="InterPro" id="IPR043129">
    <property type="entry name" value="ATPase_NBD"/>
</dbReference>
<dbReference type="InterPro" id="IPR000600">
    <property type="entry name" value="ROK"/>
</dbReference>
<comment type="caution">
    <text evidence="2">The sequence shown here is derived from an EMBL/GenBank/DDBJ whole genome shotgun (WGS) entry which is preliminary data.</text>
</comment>
<dbReference type="Pfam" id="PF00480">
    <property type="entry name" value="ROK"/>
    <property type="match status" value="1"/>
</dbReference>
<dbReference type="NCBIfam" id="NF045942">
    <property type="entry name" value="PolPhglucPhase"/>
    <property type="match status" value="1"/>
</dbReference>
<dbReference type="Proteomes" id="UP001501444">
    <property type="component" value="Unassembled WGS sequence"/>
</dbReference>
<dbReference type="RefSeq" id="WP_344615537.1">
    <property type="nucleotide sequence ID" value="NZ_BAAARV010000049.1"/>
</dbReference>
<sequence length="253" mass="26144">MVVLGIDIGGSGIKGAPVDLATGVFAADRVRIETPQPADVTSVVATVKAVAGSFDPAASVGITFPAVVQHGVTKTAANVDKSWVDAPAEQLFTEALGRPVTVLNDADAAGVAELEYGAGKGVGGLVVMVTFGTGIGSALFVDGRLVPNTEFGHLQMSGLHLHGGDAEDYASDRIRESEDLGWPQWAERVQTYLRHLHALLWPDLIIIGGGVSRKAEKFLHMVDVPTKVVPAALQNNAGIVGAALLAARRAGAA</sequence>
<reference evidence="2 3" key="1">
    <citation type="journal article" date="2019" name="Int. J. Syst. Evol. Microbiol.">
        <title>The Global Catalogue of Microorganisms (GCM) 10K type strain sequencing project: providing services to taxonomists for standard genome sequencing and annotation.</title>
        <authorList>
            <consortium name="The Broad Institute Genomics Platform"/>
            <consortium name="The Broad Institute Genome Sequencing Center for Infectious Disease"/>
            <person name="Wu L."/>
            <person name="Ma J."/>
        </authorList>
    </citation>
    <scope>NUCLEOTIDE SEQUENCE [LARGE SCALE GENOMIC DNA]</scope>
    <source>
        <strain evidence="2 3">JCM 3272</strain>
    </source>
</reference>
<evidence type="ECO:0000256" key="1">
    <source>
        <dbReference type="ARBA" id="ARBA00006479"/>
    </source>
</evidence>
<dbReference type="PANTHER" id="PTHR18964:SF146">
    <property type="entry name" value="POLYPHOSPHATE GLUCOKINASE"/>
    <property type="match status" value="1"/>
</dbReference>
<proteinExistence type="inferred from homology"/>
<keyword evidence="3" id="KW-1185">Reference proteome</keyword>
<evidence type="ECO:0000313" key="3">
    <source>
        <dbReference type="Proteomes" id="UP001501444"/>
    </source>
</evidence>
<dbReference type="Gene3D" id="3.30.420.40">
    <property type="match status" value="2"/>
</dbReference>
<organism evidence="2 3">
    <name type="scientific">Dactylosporangium salmoneum</name>
    <dbReference type="NCBI Taxonomy" id="53361"/>
    <lineage>
        <taxon>Bacteria</taxon>
        <taxon>Bacillati</taxon>
        <taxon>Actinomycetota</taxon>
        <taxon>Actinomycetes</taxon>
        <taxon>Micromonosporales</taxon>
        <taxon>Micromonosporaceae</taxon>
        <taxon>Dactylosporangium</taxon>
    </lineage>
</organism>
<dbReference type="EMBL" id="BAAARV010000049">
    <property type="protein sequence ID" value="GAA2361036.1"/>
    <property type="molecule type" value="Genomic_DNA"/>
</dbReference>
<dbReference type="PANTHER" id="PTHR18964">
    <property type="entry name" value="ROK (REPRESSOR, ORF, KINASE) FAMILY"/>
    <property type="match status" value="1"/>
</dbReference>
<evidence type="ECO:0000313" key="2">
    <source>
        <dbReference type="EMBL" id="GAA2361036.1"/>
    </source>
</evidence>
<name>A0ABN3GTT2_9ACTN</name>
<dbReference type="CDD" id="cd24058">
    <property type="entry name" value="ASKHA_NBD_ROK_PPGK"/>
    <property type="match status" value="1"/>
</dbReference>
<dbReference type="SUPFAM" id="SSF53067">
    <property type="entry name" value="Actin-like ATPase domain"/>
    <property type="match status" value="1"/>
</dbReference>
<protein>
    <submittedName>
        <fullName evidence="2">ROK family protein</fullName>
    </submittedName>
</protein>
<comment type="similarity">
    <text evidence="1">Belongs to the ROK (NagC/XylR) family.</text>
</comment>
<gene>
    <name evidence="2" type="ORF">GCM10010170_056270</name>
</gene>
<accession>A0ABN3GTT2</accession>